<gene>
    <name evidence="2" type="ORF">H310_13088</name>
</gene>
<dbReference type="RefSeq" id="XP_008878678.1">
    <property type="nucleotide sequence ID" value="XM_008880456.1"/>
</dbReference>
<keyword evidence="1" id="KW-0472">Membrane</keyword>
<proteinExistence type="predicted"/>
<accession>A0A024TH06</accession>
<sequence>MLPTAASTTASCITEDERVFVPQSVYGGYDPNRYSAHVAIPRRRRRPNPSSCTAFLTLTPRTTLQLVWFQVLHAAFVTVAFVAAWFIAAVCMLLATLSTVCTPSMPPWLCWTIVLVANIDIHLYNSISRQGEHIFVTLSTARDFGAMVLYFAFVKPFVAVVTTGAPLYALVMSIRWTVALAITSFTSSSATVAQFAPSTCWPFLYVVIQVGCVYLTMCLCQALAKGTCHATRYICCDHLAIYGYVYGMPIPMACRTPSHMMGVFGAGRIV</sequence>
<dbReference type="VEuPathDB" id="FungiDB:H310_13088"/>
<dbReference type="GeneID" id="20090138"/>
<reference evidence="2" key="1">
    <citation type="submission" date="2013-12" db="EMBL/GenBank/DDBJ databases">
        <title>The Genome Sequence of Aphanomyces invadans NJM9701.</title>
        <authorList>
            <consortium name="The Broad Institute Genomics Platform"/>
            <person name="Russ C."/>
            <person name="Tyler B."/>
            <person name="van West P."/>
            <person name="Dieguez-Uribeondo J."/>
            <person name="Young S.K."/>
            <person name="Zeng Q."/>
            <person name="Gargeya S."/>
            <person name="Fitzgerald M."/>
            <person name="Abouelleil A."/>
            <person name="Alvarado L."/>
            <person name="Chapman S.B."/>
            <person name="Gainer-Dewar J."/>
            <person name="Goldberg J."/>
            <person name="Griggs A."/>
            <person name="Gujja S."/>
            <person name="Hansen M."/>
            <person name="Howarth C."/>
            <person name="Imamovic A."/>
            <person name="Ireland A."/>
            <person name="Larimer J."/>
            <person name="McCowan C."/>
            <person name="Murphy C."/>
            <person name="Pearson M."/>
            <person name="Poon T.W."/>
            <person name="Priest M."/>
            <person name="Roberts A."/>
            <person name="Saif S."/>
            <person name="Shea T."/>
            <person name="Sykes S."/>
            <person name="Wortman J."/>
            <person name="Nusbaum C."/>
            <person name="Birren B."/>
        </authorList>
    </citation>
    <scope>NUCLEOTIDE SEQUENCE [LARGE SCALE GENOMIC DNA]</scope>
    <source>
        <strain evidence="2">NJM9701</strain>
    </source>
</reference>
<dbReference type="EMBL" id="KI913998">
    <property type="protein sequence ID" value="ETV92642.1"/>
    <property type="molecule type" value="Genomic_DNA"/>
</dbReference>
<protein>
    <recommendedName>
        <fullName evidence="3">Transmembrane protein</fullName>
    </recommendedName>
</protein>
<feature type="transmembrane region" description="Helical" evidence="1">
    <location>
        <begin position="108"/>
        <end position="127"/>
    </location>
</feature>
<feature type="transmembrane region" description="Helical" evidence="1">
    <location>
        <begin position="147"/>
        <end position="171"/>
    </location>
</feature>
<organism evidence="2">
    <name type="scientific">Aphanomyces invadans</name>
    <dbReference type="NCBI Taxonomy" id="157072"/>
    <lineage>
        <taxon>Eukaryota</taxon>
        <taxon>Sar</taxon>
        <taxon>Stramenopiles</taxon>
        <taxon>Oomycota</taxon>
        <taxon>Saprolegniomycetes</taxon>
        <taxon>Saprolegniales</taxon>
        <taxon>Verrucalvaceae</taxon>
        <taxon>Aphanomyces</taxon>
    </lineage>
</organism>
<dbReference type="OrthoDB" id="79466at2759"/>
<evidence type="ECO:0008006" key="3">
    <source>
        <dbReference type="Google" id="ProtNLM"/>
    </source>
</evidence>
<evidence type="ECO:0000256" key="1">
    <source>
        <dbReference type="SAM" id="Phobius"/>
    </source>
</evidence>
<feature type="transmembrane region" description="Helical" evidence="1">
    <location>
        <begin position="203"/>
        <end position="224"/>
    </location>
</feature>
<name>A0A024TH06_9STRA</name>
<feature type="transmembrane region" description="Helical" evidence="1">
    <location>
        <begin position="67"/>
        <end position="96"/>
    </location>
</feature>
<evidence type="ECO:0000313" key="2">
    <source>
        <dbReference type="EMBL" id="ETV92642.1"/>
    </source>
</evidence>
<dbReference type="AlphaFoldDB" id="A0A024TH06"/>
<keyword evidence="1" id="KW-1133">Transmembrane helix</keyword>
<keyword evidence="1" id="KW-0812">Transmembrane</keyword>